<evidence type="ECO:0000313" key="8">
    <source>
        <dbReference type="Proteomes" id="UP000386847"/>
    </source>
</evidence>
<dbReference type="PROSITE" id="PS50850">
    <property type="entry name" value="MFS"/>
    <property type="match status" value="1"/>
</dbReference>
<evidence type="ECO:0000256" key="3">
    <source>
        <dbReference type="ARBA" id="ARBA00022989"/>
    </source>
</evidence>
<feature type="transmembrane region" description="Helical" evidence="5">
    <location>
        <begin position="189"/>
        <end position="207"/>
    </location>
</feature>
<evidence type="ECO:0000259" key="6">
    <source>
        <dbReference type="PROSITE" id="PS50850"/>
    </source>
</evidence>
<dbReference type="InterPro" id="IPR039672">
    <property type="entry name" value="MFS_2"/>
</dbReference>
<dbReference type="EMBL" id="CP045725">
    <property type="protein sequence ID" value="QGF23428.1"/>
    <property type="molecule type" value="Genomic_DNA"/>
</dbReference>
<dbReference type="PANTHER" id="PTHR11328">
    <property type="entry name" value="MAJOR FACILITATOR SUPERFAMILY DOMAIN-CONTAINING PROTEIN"/>
    <property type="match status" value="1"/>
</dbReference>
<evidence type="ECO:0000256" key="4">
    <source>
        <dbReference type="ARBA" id="ARBA00023136"/>
    </source>
</evidence>
<dbReference type="AlphaFoldDB" id="A0A5Q2F9R0"/>
<feature type="transmembrane region" description="Helical" evidence="5">
    <location>
        <begin position="453"/>
        <end position="472"/>
    </location>
</feature>
<dbReference type="GO" id="GO:0015293">
    <property type="term" value="F:symporter activity"/>
    <property type="evidence" value="ECO:0007669"/>
    <property type="project" value="InterPro"/>
</dbReference>
<keyword evidence="8" id="KW-1185">Reference proteome</keyword>
<dbReference type="NCBIfam" id="TIGR00792">
    <property type="entry name" value="gph"/>
    <property type="match status" value="1"/>
</dbReference>
<dbReference type="GO" id="GO:0005886">
    <property type="term" value="C:plasma membrane"/>
    <property type="evidence" value="ECO:0007669"/>
    <property type="project" value="UniProtKB-SubCell"/>
</dbReference>
<dbReference type="Proteomes" id="UP000386847">
    <property type="component" value="Chromosome"/>
</dbReference>
<evidence type="ECO:0000256" key="1">
    <source>
        <dbReference type="ARBA" id="ARBA00004651"/>
    </source>
</evidence>
<feature type="transmembrane region" description="Helical" evidence="5">
    <location>
        <begin position="118"/>
        <end position="139"/>
    </location>
</feature>
<evidence type="ECO:0000256" key="5">
    <source>
        <dbReference type="SAM" id="Phobius"/>
    </source>
</evidence>
<dbReference type="Gene3D" id="1.20.1250.20">
    <property type="entry name" value="MFS general substrate transporter like domains"/>
    <property type="match status" value="2"/>
</dbReference>
<feature type="transmembrane region" description="Helical" evidence="5">
    <location>
        <begin position="273"/>
        <end position="299"/>
    </location>
</feature>
<accession>A0A5Q2F9R0</accession>
<reference evidence="7 8" key="1">
    <citation type="submission" date="2019-10" db="EMBL/GenBank/DDBJ databases">
        <title>Genomic analysis of Raineyella sp. CBA3103.</title>
        <authorList>
            <person name="Roh S.W."/>
        </authorList>
    </citation>
    <scope>NUCLEOTIDE SEQUENCE [LARGE SCALE GENOMIC DNA]</scope>
    <source>
        <strain evidence="7 8">CBA3103</strain>
    </source>
</reference>
<dbReference type="SUPFAM" id="SSF103473">
    <property type="entry name" value="MFS general substrate transporter"/>
    <property type="match status" value="1"/>
</dbReference>
<feature type="domain" description="Major facilitator superfamily (MFS) profile" evidence="6">
    <location>
        <begin position="273"/>
        <end position="494"/>
    </location>
</feature>
<feature type="transmembrane region" description="Helical" evidence="5">
    <location>
        <begin position="76"/>
        <end position="97"/>
    </location>
</feature>
<dbReference type="InterPro" id="IPR020846">
    <property type="entry name" value="MFS_dom"/>
</dbReference>
<name>A0A5Q2F9R0_9ACTN</name>
<keyword evidence="2 5" id="KW-0812">Transmembrane</keyword>
<dbReference type="GO" id="GO:0008643">
    <property type="term" value="P:carbohydrate transport"/>
    <property type="evidence" value="ECO:0007669"/>
    <property type="project" value="InterPro"/>
</dbReference>
<proteinExistence type="predicted"/>
<dbReference type="InterPro" id="IPR001927">
    <property type="entry name" value="Na/Gal_symport"/>
</dbReference>
<gene>
    <name evidence="7" type="ORF">Rai3103_06830</name>
</gene>
<feature type="transmembrane region" description="Helical" evidence="5">
    <location>
        <begin position="219"/>
        <end position="242"/>
    </location>
</feature>
<dbReference type="Pfam" id="PF13347">
    <property type="entry name" value="MFS_2"/>
    <property type="match status" value="1"/>
</dbReference>
<feature type="transmembrane region" description="Helical" evidence="5">
    <location>
        <begin position="145"/>
        <end position="169"/>
    </location>
</feature>
<feature type="transmembrane region" description="Helical" evidence="5">
    <location>
        <begin position="405"/>
        <end position="433"/>
    </location>
</feature>
<dbReference type="CDD" id="cd17332">
    <property type="entry name" value="MFS_MelB_like"/>
    <property type="match status" value="1"/>
</dbReference>
<comment type="subcellular location">
    <subcellularLocation>
        <location evidence="1">Cell membrane</location>
        <topology evidence="1">Multi-pass membrane protein</topology>
    </subcellularLocation>
</comment>
<evidence type="ECO:0000256" key="2">
    <source>
        <dbReference type="ARBA" id="ARBA00022692"/>
    </source>
</evidence>
<protein>
    <submittedName>
        <fullName evidence="7">MFS transporter</fullName>
    </submittedName>
</protein>
<dbReference type="GO" id="GO:0006814">
    <property type="term" value="P:sodium ion transport"/>
    <property type="evidence" value="ECO:0007669"/>
    <property type="project" value="InterPro"/>
</dbReference>
<sequence>MRPAVARHNVVLSEKRTLKMAEQQLTGARVTAPLAATVDKKLSFGTKLSYGLGDFASQLMWTLASSYLVLFYTDNVGLAAASVGVLMLVARVADAVFDPMLGAFAERHPTKYGRFRPWLLFGAPILAVSVILTFMTVPGGHTVKFVWALVTYLLMGFLYSAVNLPYGALSTVMTRDAQERVSLNSFRMIGTNLGAVALSALTMPLILRFSGVGDGKTTTVGGFTITAAIMAVIAVPMFWTVFAKCKEVIQPDIQQTKVPLKTTLKVVLGNKPLMLVAAALFFILTGLFGRLAVAVYYYIYLMHRFDLIALLMMLPSIAGAIGIAVFAPLAKLLGKKRTVTISMIVTAVPTIILFFVNPSNVTMVIVLTALYGLGNFAAPIIMSMVPDSIDHAEDLTGVRSDGTAYAAVSLATKIAAAVGAALGAILLGAFGYVANAHEQTAQAAMGINFTVNIVPAVLSLLAIVPVLLYPITEKSYAGIRERLEARRSAAQAEV</sequence>
<keyword evidence="4 5" id="KW-0472">Membrane</keyword>
<dbReference type="PANTHER" id="PTHR11328:SF24">
    <property type="entry name" value="MAJOR FACILITATOR SUPERFAMILY (MFS) PROFILE DOMAIN-CONTAINING PROTEIN"/>
    <property type="match status" value="1"/>
</dbReference>
<organism evidence="7 8">
    <name type="scientific">Raineyella fluvialis</name>
    <dbReference type="NCBI Taxonomy" id="2662261"/>
    <lineage>
        <taxon>Bacteria</taxon>
        <taxon>Bacillati</taxon>
        <taxon>Actinomycetota</taxon>
        <taxon>Actinomycetes</taxon>
        <taxon>Propionibacteriales</taxon>
        <taxon>Propionibacteriaceae</taxon>
        <taxon>Raineyella</taxon>
    </lineage>
</organism>
<feature type="transmembrane region" description="Helical" evidence="5">
    <location>
        <begin position="362"/>
        <end position="385"/>
    </location>
</feature>
<dbReference type="InterPro" id="IPR036259">
    <property type="entry name" value="MFS_trans_sf"/>
</dbReference>
<feature type="transmembrane region" description="Helical" evidence="5">
    <location>
        <begin position="305"/>
        <end position="327"/>
    </location>
</feature>
<keyword evidence="3 5" id="KW-1133">Transmembrane helix</keyword>
<evidence type="ECO:0000313" key="7">
    <source>
        <dbReference type="EMBL" id="QGF23428.1"/>
    </source>
</evidence>
<dbReference type="KEGG" id="rain:Rai3103_06830"/>
<feature type="transmembrane region" description="Helical" evidence="5">
    <location>
        <begin position="339"/>
        <end position="356"/>
    </location>
</feature>